<dbReference type="RefSeq" id="WP_012899644.1">
    <property type="nucleotide sequence ID" value="NC_013665.1"/>
</dbReference>
<dbReference type="EMBL" id="AP011532">
    <property type="protein sequence ID" value="BAI60965.1"/>
    <property type="molecule type" value="Genomic_DNA"/>
</dbReference>
<dbReference type="InterPro" id="IPR028098">
    <property type="entry name" value="Glyco_trans_4-like_N"/>
</dbReference>
<evidence type="ECO:0000313" key="3">
    <source>
        <dbReference type="EMBL" id="BAI60965.1"/>
    </source>
</evidence>
<dbReference type="STRING" id="304371.MCP_0893"/>
<dbReference type="GeneID" id="8680924"/>
<dbReference type="Pfam" id="PF13439">
    <property type="entry name" value="Glyco_transf_4"/>
    <property type="match status" value="1"/>
</dbReference>
<sequence>MKNILTITSSFPRYNGDYAGNFIFKLSASIAKKGYHMIILAPYDMNSKLIESIGSLRVYRFKYFYPNNLQKLSYGGGIANNLKNSNLAKIELPLFFILELYNTIIIIKKENIQIIHSHWLLPQGFNGAICKKIFQTYHIATIHGSDINTIKKSMILRKVCSFICNNSDLITTNSSYTRDKLLSICKIEKSKVKIIPMGIFIPENMISNDICNLKKELNTNKLILNVGRLINWKGTKYLIIAMSNIIKQYPDAKLVIVGKGPEKESLIKLSNELNLHSNIIFLDKVDNAELEKYYLSADVFVLPSIDIDGQTEGLGVVLLEAMSYGVPVVGTNVGGIPDIIKDNYNGYLVQQKSPEELSTRIIQILSDNGLSKKFIINGLNTMHDYFTWEIIANNFSLEYEKLLQEVE</sequence>
<dbReference type="Gene3D" id="3.40.50.2000">
    <property type="entry name" value="Glycogen Phosphorylase B"/>
    <property type="match status" value="2"/>
</dbReference>
<evidence type="ECO:0000313" key="4">
    <source>
        <dbReference type="Proteomes" id="UP000001882"/>
    </source>
</evidence>
<feature type="domain" description="Glycosyltransferase subfamily 4-like N-terminal" evidence="2">
    <location>
        <begin position="27"/>
        <end position="199"/>
    </location>
</feature>
<accession>D1YWZ3</accession>
<dbReference type="PANTHER" id="PTHR45947">
    <property type="entry name" value="SULFOQUINOVOSYL TRANSFERASE SQD2"/>
    <property type="match status" value="1"/>
</dbReference>
<dbReference type="InterPro" id="IPR001296">
    <property type="entry name" value="Glyco_trans_1"/>
</dbReference>
<evidence type="ECO:0000259" key="1">
    <source>
        <dbReference type="Pfam" id="PF00534"/>
    </source>
</evidence>
<dbReference type="eggNOG" id="arCOG01403">
    <property type="taxonomic scope" value="Archaea"/>
</dbReference>
<dbReference type="SUPFAM" id="SSF53756">
    <property type="entry name" value="UDP-Glycosyltransferase/glycogen phosphorylase"/>
    <property type="match status" value="1"/>
</dbReference>
<dbReference type="AlphaFoldDB" id="D1YWZ3"/>
<organism evidence="3 4">
    <name type="scientific">Methanocella paludicola (strain DSM 17711 / JCM 13418 / NBRC 101707 / SANAE)</name>
    <dbReference type="NCBI Taxonomy" id="304371"/>
    <lineage>
        <taxon>Archaea</taxon>
        <taxon>Methanobacteriati</taxon>
        <taxon>Methanobacteriota</taxon>
        <taxon>Stenosarchaea group</taxon>
        <taxon>Methanomicrobia</taxon>
        <taxon>Methanocellales</taxon>
        <taxon>Methanocellaceae</taxon>
        <taxon>Methanocella</taxon>
    </lineage>
</organism>
<dbReference type="GO" id="GO:0016757">
    <property type="term" value="F:glycosyltransferase activity"/>
    <property type="evidence" value="ECO:0007669"/>
    <property type="project" value="InterPro"/>
</dbReference>
<reference evidence="4" key="3">
    <citation type="journal article" date="2011" name="PLoS ONE">
        <title>Genome sequence of a mesophilic hydrogenotrophic methanogen Methanocella paludicola, the first cultivated representative of the order Methanocellales.</title>
        <authorList>
            <person name="Sakai S."/>
            <person name="Takaki Y."/>
            <person name="Shimamura S."/>
            <person name="Sekine M."/>
            <person name="Tajima T."/>
            <person name="Kosugi H."/>
            <person name="Ichikawa N."/>
            <person name="Tasumi E."/>
            <person name="Hiraki A.T."/>
            <person name="Shimizu A."/>
            <person name="Kato Y."/>
            <person name="Nishiko R."/>
            <person name="Mori K."/>
            <person name="Fujita N."/>
            <person name="Imachi H."/>
            <person name="Takai K."/>
        </authorList>
    </citation>
    <scope>NUCLEOTIDE SEQUENCE [LARGE SCALE GENOMIC DNA]</scope>
    <source>
        <strain evidence="4">DSM 17711 / JCM 13418 / NBRC 101707 / SANAE</strain>
    </source>
</reference>
<protein>
    <submittedName>
        <fullName evidence="3">Glycosyltransferase</fullName>
    </submittedName>
</protein>
<dbReference type="CAZy" id="GT4">
    <property type="family name" value="Glycosyltransferase Family 4"/>
</dbReference>
<dbReference type="InterPro" id="IPR050194">
    <property type="entry name" value="Glycosyltransferase_grp1"/>
</dbReference>
<dbReference type="Pfam" id="PF00534">
    <property type="entry name" value="Glycos_transf_1"/>
    <property type="match status" value="1"/>
</dbReference>
<feature type="domain" description="Glycosyl transferase family 1" evidence="1">
    <location>
        <begin position="218"/>
        <end position="378"/>
    </location>
</feature>
<dbReference type="KEGG" id="mpd:MCP_0893"/>
<reference evidence="3 4" key="2">
    <citation type="journal article" date="2008" name="Int. J. Syst. Evol. Microbiol.">
        <title>Methanocella paludicola gen. nov., sp. nov., a methane-producing archaeon, the first isolate of the lineage 'Rice Cluster I', and proposal of the new archaeal order Methanocellales ord. nov.</title>
        <authorList>
            <person name="Sakai S."/>
            <person name="Imachi H."/>
            <person name="Hanada S."/>
            <person name="Ohashi A."/>
            <person name="Harada H."/>
            <person name="Kamagata Y."/>
        </authorList>
    </citation>
    <scope>NUCLEOTIDE SEQUENCE [LARGE SCALE GENOMIC DNA]</scope>
    <source>
        <strain evidence="4">DSM 17711 / JCM 13418 / NBRC 101707 / SANAE</strain>
    </source>
</reference>
<dbReference type="PANTHER" id="PTHR45947:SF15">
    <property type="entry name" value="TEICHURONIC ACID BIOSYNTHESIS GLYCOSYLTRANSFERASE TUAC-RELATED"/>
    <property type="match status" value="1"/>
</dbReference>
<evidence type="ECO:0000259" key="2">
    <source>
        <dbReference type="Pfam" id="PF13439"/>
    </source>
</evidence>
<reference evidence="3 4" key="1">
    <citation type="journal article" date="2007" name="Appl. Environ. Microbiol.">
        <title>Isolation of key methanogens for global methane emission from rice paddy fields: a novel isolate affiliated with the clone cluster rice cluster I.</title>
        <authorList>
            <person name="Sakai S."/>
            <person name="Imachi H."/>
            <person name="Sekiguchi Y."/>
            <person name="Ohashi A."/>
            <person name="Harada H."/>
            <person name="Kamagata Y."/>
        </authorList>
    </citation>
    <scope>NUCLEOTIDE SEQUENCE [LARGE SCALE GENOMIC DNA]</scope>
    <source>
        <strain evidence="4">DSM 17711 / JCM 13418 / NBRC 101707 / SANAE</strain>
    </source>
</reference>
<keyword evidence="4" id="KW-1185">Reference proteome</keyword>
<dbReference type="OrthoDB" id="132546at2157"/>
<name>D1YWZ3_METPS</name>
<dbReference type="Proteomes" id="UP000001882">
    <property type="component" value="Chromosome"/>
</dbReference>
<gene>
    <name evidence="3" type="ordered locus">MCP_0893</name>
</gene>
<dbReference type="CDD" id="cd03801">
    <property type="entry name" value="GT4_PimA-like"/>
    <property type="match status" value="1"/>
</dbReference>
<proteinExistence type="predicted"/>
<dbReference type="InParanoid" id="D1YWZ3"/>